<evidence type="ECO:0000313" key="7">
    <source>
        <dbReference type="Proteomes" id="UP000263014"/>
    </source>
</evidence>
<protein>
    <submittedName>
        <fullName evidence="5">Acetylxylan esterase</fullName>
    </submittedName>
</protein>
<evidence type="ECO:0000256" key="2">
    <source>
        <dbReference type="PIRSR" id="PIRSR639069-2"/>
    </source>
</evidence>
<dbReference type="GO" id="GO:0052689">
    <property type="term" value="F:carboxylic ester hydrolase activity"/>
    <property type="evidence" value="ECO:0007669"/>
    <property type="project" value="TreeGrafter"/>
</dbReference>
<dbReference type="PANTHER" id="PTHR40111">
    <property type="entry name" value="CEPHALOSPORIN-C DEACETYLASE"/>
    <property type="match status" value="1"/>
</dbReference>
<sequence>MYDMSVDELRKYMGSTPKANDFEEYWERGLQEMRRVEANIEWKKADFTVPYADCFDLYYTGVKNARIHAKVIIPKKKARLFPALLTFHGYSSRCGSWTSKMQYAAAGFVVAAMDCRGQGGASEDSGGVKGTTFQGHFIRGLDGEADHMLMRNIFLDTAQLAGIIMELPEVDETRIGVYGGSQGGALSIACAGLERRISRISVQYPFLSDYKRALEMDSPDSAYQELKNYFRLFDPQHLKEREIFERLSYIDVQNFAGKIKGTVQMGASLMDITCPPSTQFAVFNKLNCEKSIYMFYEYGHENLPDYDDMEMRFFLKDWI</sequence>
<organism evidence="5 7">
    <name type="scientific">Hungatella hathewayi</name>
    <dbReference type="NCBI Taxonomy" id="154046"/>
    <lineage>
        <taxon>Bacteria</taxon>
        <taxon>Bacillati</taxon>
        <taxon>Bacillota</taxon>
        <taxon>Clostridia</taxon>
        <taxon>Lachnospirales</taxon>
        <taxon>Lachnospiraceae</taxon>
        <taxon>Hungatella</taxon>
    </lineage>
</organism>
<evidence type="ECO:0000313" key="5">
    <source>
        <dbReference type="EMBL" id="RGI98806.1"/>
    </source>
</evidence>
<dbReference type="AlphaFoldDB" id="A0A374P0W7"/>
<comment type="caution">
    <text evidence="5">The sequence shown here is derived from an EMBL/GenBank/DDBJ whole genome shotgun (WGS) entry which is preliminary data.</text>
</comment>
<feature type="binding site" evidence="2">
    <location>
        <position position="90"/>
    </location>
    <ligand>
        <name>substrate</name>
    </ligand>
</feature>
<dbReference type="EMBL" id="QSON01000015">
    <property type="protein sequence ID" value="RGI98806.1"/>
    <property type="molecule type" value="Genomic_DNA"/>
</dbReference>
<dbReference type="RefSeq" id="WP_002603044.1">
    <property type="nucleotide sequence ID" value="NZ_QSON01000015.1"/>
</dbReference>
<evidence type="ECO:0000313" key="4">
    <source>
        <dbReference type="EMBL" id="RGD71599.1"/>
    </source>
</evidence>
<evidence type="ECO:0000313" key="6">
    <source>
        <dbReference type="Proteomes" id="UP000261023"/>
    </source>
</evidence>
<dbReference type="EMBL" id="QTJW01000003">
    <property type="protein sequence ID" value="RGD71599.1"/>
    <property type="molecule type" value="Genomic_DNA"/>
</dbReference>
<proteinExistence type="predicted"/>
<dbReference type="OrthoDB" id="9770528at2"/>
<dbReference type="PANTHER" id="PTHR40111:SF1">
    <property type="entry name" value="CEPHALOSPORIN-C DEACETYLASE"/>
    <property type="match status" value="1"/>
</dbReference>
<gene>
    <name evidence="4" type="ORF">DWX31_04770</name>
    <name evidence="5" type="ORF">DXD79_25035</name>
</gene>
<dbReference type="InterPro" id="IPR039069">
    <property type="entry name" value="CE7"/>
</dbReference>
<accession>A0A374P0W7</accession>
<dbReference type="GO" id="GO:0005976">
    <property type="term" value="P:polysaccharide metabolic process"/>
    <property type="evidence" value="ECO:0007669"/>
    <property type="project" value="TreeGrafter"/>
</dbReference>
<evidence type="ECO:0000256" key="1">
    <source>
        <dbReference type="PIRSR" id="PIRSR639069-1"/>
    </source>
</evidence>
<reference evidence="6 7" key="1">
    <citation type="submission" date="2018-08" db="EMBL/GenBank/DDBJ databases">
        <title>A genome reference for cultivated species of the human gut microbiota.</title>
        <authorList>
            <person name="Zou Y."/>
            <person name="Xue W."/>
            <person name="Luo G."/>
        </authorList>
    </citation>
    <scope>NUCLEOTIDE SEQUENCE [LARGE SCALE GENOMIC DNA]</scope>
    <source>
        <strain evidence="4 6">AF19-13AC</strain>
        <strain evidence="5 7">TM09-12</strain>
    </source>
</reference>
<name>A0A374P0W7_9FIRM</name>
<dbReference type="InterPro" id="IPR008391">
    <property type="entry name" value="AXE1_dom"/>
</dbReference>
<dbReference type="Gene3D" id="3.40.50.1820">
    <property type="entry name" value="alpha/beta hydrolase"/>
    <property type="match status" value="1"/>
</dbReference>
<feature type="active site" description="Charge relay system" evidence="1">
    <location>
        <position position="300"/>
    </location>
</feature>
<dbReference type="Proteomes" id="UP000261023">
    <property type="component" value="Unassembled WGS sequence"/>
</dbReference>
<dbReference type="InterPro" id="IPR029058">
    <property type="entry name" value="AB_hydrolase_fold"/>
</dbReference>
<dbReference type="Pfam" id="PF05448">
    <property type="entry name" value="AXE1"/>
    <property type="match status" value="1"/>
</dbReference>
<feature type="active site" description="Charge relay system" evidence="1">
    <location>
        <position position="271"/>
    </location>
</feature>
<dbReference type="SUPFAM" id="SSF53474">
    <property type="entry name" value="alpha/beta-Hydrolases"/>
    <property type="match status" value="1"/>
</dbReference>
<feature type="domain" description="Acetyl xylan esterase" evidence="3">
    <location>
        <begin position="2"/>
        <end position="316"/>
    </location>
</feature>
<feature type="active site" description="Nucleophile" evidence="1">
    <location>
        <position position="181"/>
    </location>
</feature>
<dbReference type="Proteomes" id="UP000263014">
    <property type="component" value="Unassembled WGS sequence"/>
</dbReference>
<evidence type="ECO:0000259" key="3">
    <source>
        <dbReference type="Pfam" id="PF05448"/>
    </source>
</evidence>